<gene>
    <name evidence="2" type="ORF">ACFPZN_16045</name>
</gene>
<dbReference type="EMBL" id="JBHSON010000019">
    <property type="protein sequence ID" value="MFC5747141.1"/>
    <property type="molecule type" value="Genomic_DNA"/>
</dbReference>
<dbReference type="Proteomes" id="UP001596074">
    <property type="component" value="Unassembled WGS sequence"/>
</dbReference>
<proteinExistence type="predicted"/>
<evidence type="ECO:0000313" key="3">
    <source>
        <dbReference type="Proteomes" id="UP001596074"/>
    </source>
</evidence>
<evidence type="ECO:0000256" key="1">
    <source>
        <dbReference type="SAM" id="Phobius"/>
    </source>
</evidence>
<keyword evidence="1" id="KW-1133">Transmembrane helix</keyword>
<organism evidence="2 3">
    <name type="scientific">Actinomadura rugatobispora</name>
    <dbReference type="NCBI Taxonomy" id="1994"/>
    <lineage>
        <taxon>Bacteria</taxon>
        <taxon>Bacillati</taxon>
        <taxon>Actinomycetota</taxon>
        <taxon>Actinomycetes</taxon>
        <taxon>Streptosporangiales</taxon>
        <taxon>Thermomonosporaceae</taxon>
        <taxon>Actinomadura</taxon>
    </lineage>
</organism>
<dbReference type="RefSeq" id="WP_378282753.1">
    <property type="nucleotide sequence ID" value="NZ_JBHSON010000019.1"/>
</dbReference>
<sequence length="59" mass="6592">MPPAITRRHRPGFLFYYDEGEPLRRRGRLSANVIRAVTVCAVLALIHLIGLTLGPVIHS</sequence>
<keyword evidence="1" id="KW-0812">Transmembrane</keyword>
<evidence type="ECO:0000313" key="2">
    <source>
        <dbReference type="EMBL" id="MFC5747141.1"/>
    </source>
</evidence>
<accession>A0ABW0ZYI5</accession>
<name>A0ABW0ZYI5_9ACTN</name>
<keyword evidence="1" id="KW-0472">Membrane</keyword>
<keyword evidence="3" id="KW-1185">Reference proteome</keyword>
<feature type="transmembrane region" description="Helical" evidence="1">
    <location>
        <begin position="33"/>
        <end position="57"/>
    </location>
</feature>
<reference evidence="3" key="1">
    <citation type="journal article" date="2019" name="Int. J. Syst. Evol. Microbiol.">
        <title>The Global Catalogue of Microorganisms (GCM) 10K type strain sequencing project: providing services to taxonomists for standard genome sequencing and annotation.</title>
        <authorList>
            <consortium name="The Broad Institute Genomics Platform"/>
            <consortium name="The Broad Institute Genome Sequencing Center for Infectious Disease"/>
            <person name="Wu L."/>
            <person name="Ma J."/>
        </authorList>
    </citation>
    <scope>NUCLEOTIDE SEQUENCE [LARGE SCALE GENOMIC DNA]</scope>
    <source>
        <strain evidence="3">KCTC 42087</strain>
    </source>
</reference>
<protein>
    <submittedName>
        <fullName evidence="2">Uncharacterized protein</fullName>
    </submittedName>
</protein>
<comment type="caution">
    <text evidence="2">The sequence shown here is derived from an EMBL/GenBank/DDBJ whole genome shotgun (WGS) entry which is preliminary data.</text>
</comment>